<comment type="caution">
    <text evidence="14">The sequence shown here is derived from an EMBL/GenBank/DDBJ whole genome shotgun (WGS) entry which is preliminary data.</text>
</comment>
<evidence type="ECO:0000256" key="2">
    <source>
        <dbReference type="ARBA" id="ARBA00006337"/>
    </source>
</evidence>
<keyword evidence="6 10" id="KW-1133">Transmembrane helix</keyword>
<dbReference type="CDD" id="cd04590">
    <property type="entry name" value="CBS_pair_CorC_HlyC_assoc"/>
    <property type="match status" value="1"/>
</dbReference>
<dbReference type="InterPro" id="IPR036318">
    <property type="entry name" value="FAD-bd_PCMH-like_sf"/>
</dbReference>
<evidence type="ECO:0000256" key="3">
    <source>
        <dbReference type="ARBA" id="ARBA00022475"/>
    </source>
</evidence>
<dbReference type="PROSITE" id="PS51371">
    <property type="entry name" value="CBS"/>
    <property type="match status" value="1"/>
</dbReference>
<dbReference type="Pfam" id="PF00571">
    <property type="entry name" value="CBS"/>
    <property type="match status" value="2"/>
</dbReference>
<dbReference type="Pfam" id="PF03471">
    <property type="entry name" value="CorC_HlyC"/>
    <property type="match status" value="1"/>
</dbReference>
<keyword evidence="5" id="KW-0677">Repeat</keyword>
<evidence type="ECO:0000256" key="9">
    <source>
        <dbReference type="PROSITE-ProRule" id="PRU00703"/>
    </source>
</evidence>
<dbReference type="InterPro" id="IPR000644">
    <property type="entry name" value="CBS_dom"/>
</dbReference>
<dbReference type="SMART" id="SM01091">
    <property type="entry name" value="CorC_HlyC"/>
    <property type="match status" value="1"/>
</dbReference>
<gene>
    <name evidence="14" type="ORF">QWY15_15075</name>
</gene>
<reference evidence="14 15" key="1">
    <citation type="submission" date="2023-06" db="EMBL/GenBank/DDBJ databases">
        <title>Novel species in genus Planococcus.</title>
        <authorList>
            <person name="Ning S."/>
        </authorList>
    </citation>
    <scope>NUCLEOTIDE SEQUENCE [LARGE SCALE GENOMIC DNA]</scope>
    <source>
        <strain evidence="14 15">N064</strain>
    </source>
</reference>
<accession>A0ABT8MUR7</accession>
<evidence type="ECO:0000256" key="5">
    <source>
        <dbReference type="ARBA" id="ARBA00022737"/>
    </source>
</evidence>
<dbReference type="PANTHER" id="PTHR43099">
    <property type="entry name" value="UPF0053 PROTEIN YRKA"/>
    <property type="match status" value="1"/>
</dbReference>
<evidence type="ECO:0000313" key="14">
    <source>
        <dbReference type="EMBL" id="MDN7228601.1"/>
    </source>
</evidence>
<protein>
    <submittedName>
        <fullName evidence="14">Hemolysin family protein</fullName>
    </submittedName>
</protein>
<proteinExistence type="inferred from homology"/>
<evidence type="ECO:0000259" key="13">
    <source>
        <dbReference type="PROSITE" id="PS51846"/>
    </source>
</evidence>
<dbReference type="SUPFAM" id="SSF54631">
    <property type="entry name" value="CBS-domain pair"/>
    <property type="match status" value="1"/>
</dbReference>
<keyword evidence="4 10" id="KW-0812">Transmembrane</keyword>
<keyword evidence="7 9" id="KW-0129">CBS domain</keyword>
<dbReference type="SUPFAM" id="SSF56176">
    <property type="entry name" value="FAD-binding/transporter-associated domain-like"/>
    <property type="match status" value="1"/>
</dbReference>
<comment type="similarity">
    <text evidence="2">Belongs to the UPF0053 family.</text>
</comment>
<evidence type="ECO:0000256" key="6">
    <source>
        <dbReference type="ARBA" id="ARBA00022989"/>
    </source>
</evidence>
<evidence type="ECO:0000256" key="4">
    <source>
        <dbReference type="ARBA" id="ARBA00022692"/>
    </source>
</evidence>
<evidence type="ECO:0000313" key="15">
    <source>
        <dbReference type="Proteomes" id="UP001172054"/>
    </source>
</evidence>
<dbReference type="EMBL" id="JAUJWW010000007">
    <property type="protein sequence ID" value="MDN7228601.1"/>
    <property type="molecule type" value="Genomic_DNA"/>
</dbReference>
<dbReference type="RefSeq" id="WP_301726930.1">
    <property type="nucleotide sequence ID" value="NZ_JAUJWW010000007.1"/>
</dbReference>
<evidence type="ECO:0000259" key="12">
    <source>
        <dbReference type="PROSITE" id="PS51371"/>
    </source>
</evidence>
<sequence>MDIPIRLTAIAVFLAATTFFSASEFAIVKVRMARIDALLANGHKRAIAAKKVIAGMDNYLCLCQIGITASILGVGWLSHRLAEQFTLPMVMHVGFSPGTAETVSMAVTFMSIAFLFIVAGALVPKLIAAQQAEKILLVNAHWLVWCNRLLFVFIPLFQGSVRFITGMSGVQRTSADSAVHAEEELKRLLSDSLKNGDSNVLRYGYAHKLFEFESLNAKDIMVPRTAMTTIEKDTSLKQAIQFVQNEQFTRYPITDGGKDHIVGVVNMKHLLTAFIQDPANGQLPVGIFALPIIQVIDASKASDLLLKMQHERIHMAILRDEYGGTSGLVTIEDILEEIVGDIQDEFDTDEIPEVQQLGEGHYIFDAKLLIDHTNNLLGIDIANKDIDTIGGWFMAKSFDTIKGQKISEQNYDFLAKEIDGHQLLYLEVQKRK</sequence>
<feature type="domain" description="CNNM transmembrane" evidence="13">
    <location>
        <begin position="1"/>
        <end position="202"/>
    </location>
</feature>
<dbReference type="InterPro" id="IPR046342">
    <property type="entry name" value="CBS_dom_sf"/>
</dbReference>
<dbReference type="InterPro" id="IPR016169">
    <property type="entry name" value="FAD-bd_PCMH_sub2"/>
</dbReference>
<evidence type="ECO:0000256" key="7">
    <source>
        <dbReference type="ARBA" id="ARBA00023122"/>
    </source>
</evidence>
<comment type="subcellular location">
    <subcellularLocation>
        <location evidence="1">Cell membrane</location>
        <topology evidence="1">Multi-pass membrane protein</topology>
    </subcellularLocation>
</comment>
<evidence type="ECO:0000256" key="10">
    <source>
        <dbReference type="PROSITE-ProRule" id="PRU01193"/>
    </source>
</evidence>
<keyword evidence="3" id="KW-1003">Cell membrane</keyword>
<dbReference type="InterPro" id="IPR005170">
    <property type="entry name" value="Transptr-assoc_dom"/>
</dbReference>
<dbReference type="InterPro" id="IPR051676">
    <property type="entry name" value="UPF0053_domain"/>
</dbReference>
<keyword evidence="15" id="KW-1185">Reference proteome</keyword>
<feature type="transmembrane region" description="Helical" evidence="11">
    <location>
        <begin position="102"/>
        <end position="123"/>
    </location>
</feature>
<feature type="transmembrane region" description="Helical" evidence="11">
    <location>
        <begin position="135"/>
        <end position="157"/>
    </location>
</feature>
<feature type="transmembrane region" description="Helical" evidence="11">
    <location>
        <begin position="59"/>
        <end position="82"/>
    </location>
</feature>
<dbReference type="PANTHER" id="PTHR43099:SF2">
    <property type="entry name" value="UPF0053 PROTEIN YRKA"/>
    <property type="match status" value="1"/>
</dbReference>
<evidence type="ECO:0000256" key="8">
    <source>
        <dbReference type="ARBA" id="ARBA00023136"/>
    </source>
</evidence>
<dbReference type="Gene3D" id="3.30.465.10">
    <property type="match status" value="1"/>
</dbReference>
<dbReference type="InterPro" id="IPR002550">
    <property type="entry name" value="CNNM"/>
</dbReference>
<dbReference type="Gene3D" id="3.10.580.10">
    <property type="entry name" value="CBS-domain"/>
    <property type="match status" value="1"/>
</dbReference>
<organism evidence="14 15">
    <name type="scientific">Planococcus liqunii</name>
    <dbReference type="NCBI Taxonomy" id="3058394"/>
    <lineage>
        <taxon>Bacteria</taxon>
        <taxon>Bacillati</taxon>
        <taxon>Bacillota</taxon>
        <taxon>Bacilli</taxon>
        <taxon>Bacillales</taxon>
        <taxon>Caryophanaceae</taxon>
        <taxon>Planococcus</taxon>
    </lineage>
</organism>
<keyword evidence="8 10" id="KW-0472">Membrane</keyword>
<evidence type="ECO:0000256" key="11">
    <source>
        <dbReference type="SAM" id="Phobius"/>
    </source>
</evidence>
<feature type="transmembrane region" description="Helical" evidence="11">
    <location>
        <begin position="6"/>
        <end position="28"/>
    </location>
</feature>
<name>A0ABT8MUR7_9BACL</name>
<dbReference type="PROSITE" id="PS51846">
    <property type="entry name" value="CNNM"/>
    <property type="match status" value="1"/>
</dbReference>
<dbReference type="Proteomes" id="UP001172054">
    <property type="component" value="Unassembled WGS sequence"/>
</dbReference>
<dbReference type="Pfam" id="PF01595">
    <property type="entry name" value="CNNM"/>
    <property type="match status" value="1"/>
</dbReference>
<evidence type="ECO:0000256" key="1">
    <source>
        <dbReference type="ARBA" id="ARBA00004651"/>
    </source>
</evidence>
<feature type="domain" description="CBS" evidence="12">
    <location>
        <begin position="221"/>
        <end position="283"/>
    </location>
</feature>
<dbReference type="InterPro" id="IPR044751">
    <property type="entry name" value="Ion_transp-like_CBS"/>
</dbReference>